<dbReference type="InterPro" id="IPR023370">
    <property type="entry name" value="TrmO-like_N"/>
</dbReference>
<evidence type="ECO:0000259" key="3">
    <source>
        <dbReference type="PROSITE" id="PS51668"/>
    </source>
</evidence>
<dbReference type="PROSITE" id="PS51668">
    <property type="entry name" value="TSAA_2"/>
    <property type="match status" value="1"/>
</dbReference>
<gene>
    <name evidence="4" type="ORF">AC477_00640</name>
</gene>
<dbReference type="SUPFAM" id="SSF118196">
    <property type="entry name" value="YaeB-like"/>
    <property type="match status" value="1"/>
</dbReference>
<dbReference type="InterPro" id="IPR036413">
    <property type="entry name" value="YaeB-like_sf"/>
</dbReference>
<sequence length="159" mass="18561">MSLLRKICLEPIGFVKTKAVGKEVRDKKLVSQIIFREDLTEALTGVEGFSHLFVLFWLHKISEQDRRILKIHPRGRNDMPLLGIFATRTPYRLNPIGLTRVKVLKIKDNIMTIQGLDAFDGTPILDIKPFDSWDTTKDFKVPEWWIKLEEEKTNKKEKE</sequence>
<reference evidence="4 5" key="1">
    <citation type="submission" date="2015-06" db="EMBL/GenBank/DDBJ databases">
        <title>New insights into the roles of widespread benthic archaea in carbon and nitrogen cycling.</title>
        <authorList>
            <person name="Lazar C.S."/>
            <person name="Baker B.J."/>
            <person name="Seitz K.W."/>
            <person name="Hyde A.S."/>
            <person name="Dick G.J."/>
            <person name="Hinrichs K.-U."/>
            <person name="Teske A.P."/>
        </authorList>
    </citation>
    <scope>NUCLEOTIDE SEQUENCE [LARGE SCALE GENOMIC DNA]</scope>
    <source>
        <strain evidence="4">SG8-32-1</strain>
    </source>
</reference>
<organism evidence="4 5">
    <name type="scientific">miscellaneous Crenarchaeota group-1 archaeon SG8-32-1</name>
    <dbReference type="NCBI Taxonomy" id="1685124"/>
    <lineage>
        <taxon>Archaea</taxon>
        <taxon>Candidatus Bathyarchaeota</taxon>
        <taxon>MCG-1</taxon>
    </lineage>
</organism>
<keyword evidence="1" id="KW-0949">S-adenosyl-L-methionine</keyword>
<evidence type="ECO:0000313" key="4">
    <source>
        <dbReference type="EMBL" id="KON34265.1"/>
    </source>
</evidence>
<dbReference type="EMBL" id="LFWU01000011">
    <property type="protein sequence ID" value="KON34265.1"/>
    <property type="molecule type" value="Genomic_DNA"/>
</dbReference>
<evidence type="ECO:0000256" key="2">
    <source>
        <dbReference type="ARBA" id="ARBA00033753"/>
    </source>
</evidence>
<dbReference type="InterPro" id="IPR036414">
    <property type="entry name" value="YaeB_N_sf"/>
</dbReference>
<dbReference type="NCBIfam" id="TIGR00104">
    <property type="entry name" value="tRNA_TsaA"/>
    <property type="match status" value="1"/>
</dbReference>
<dbReference type="Pfam" id="PF01980">
    <property type="entry name" value="TrmO_N"/>
    <property type="match status" value="1"/>
</dbReference>
<dbReference type="PANTHER" id="PTHR12818:SF0">
    <property type="entry name" value="TRNA (ADENINE(37)-N6)-METHYLTRANSFERASE"/>
    <property type="match status" value="1"/>
</dbReference>
<evidence type="ECO:0000313" key="5">
    <source>
        <dbReference type="Proteomes" id="UP000037237"/>
    </source>
</evidence>
<name>A0A0M0C0Q7_9ARCH</name>
<dbReference type="AlphaFoldDB" id="A0A0M0C0Q7"/>
<comment type="caution">
    <text evidence="4">The sequence shown here is derived from an EMBL/GenBank/DDBJ whole genome shotgun (WGS) entry which is preliminary data.</text>
</comment>
<evidence type="ECO:0000256" key="1">
    <source>
        <dbReference type="ARBA" id="ARBA00022691"/>
    </source>
</evidence>
<feature type="domain" description="TsaA-like" evidence="3">
    <location>
        <begin position="9"/>
        <end position="139"/>
    </location>
</feature>
<comment type="similarity">
    <text evidence="2">Belongs to the tRNA methyltransferase O family.</text>
</comment>
<protein>
    <recommendedName>
        <fullName evidence="3">TsaA-like domain-containing protein</fullName>
    </recommendedName>
</protein>
<accession>A0A0M0C0Q7</accession>
<dbReference type="CDD" id="cd09281">
    <property type="entry name" value="UPF0066"/>
    <property type="match status" value="1"/>
</dbReference>
<proteinExistence type="inferred from homology"/>
<dbReference type="Proteomes" id="UP000037237">
    <property type="component" value="Unassembled WGS sequence"/>
</dbReference>
<dbReference type="PANTHER" id="PTHR12818">
    <property type="entry name" value="TRNA (ADENINE(37)-N6)-METHYLTRANSFERASE"/>
    <property type="match status" value="1"/>
</dbReference>
<dbReference type="InterPro" id="IPR040372">
    <property type="entry name" value="YaeB-like"/>
</dbReference>
<dbReference type="Gene3D" id="2.40.30.70">
    <property type="entry name" value="YaeB-like"/>
    <property type="match status" value="1"/>
</dbReference>